<dbReference type="GO" id="GO:0030246">
    <property type="term" value="F:carbohydrate binding"/>
    <property type="evidence" value="ECO:0007669"/>
    <property type="project" value="UniProtKB-ARBA"/>
</dbReference>
<protein>
    <submittedName>
        <fullName evidence="6">Monosaccharide ABC transporter substrate-binding protein</fullName>
    </submittedName>
</protein>
<reference evidence="6 7" key="1">
    <citation type="journal article" date="2013" name="Stand. Genomic Sci.">
        <title>Genome sequence of the reddish-pigmented Rubellimicrobium thermophilum type strain (DSM 16684(T)), a member of the Roseobacter clade.</title>
        <authorList>
            <person name="Fiebig A."/>
            <person name="Riedel T."/>
            <person name="Gronow S."/>
            <person name="Petersen J."/>
            <person name="Klenk H.P."/>
            <person name="Goker M."/>
        </authorList>
    </citation>
    <scope>NUCLEOTIDE SEQUENCE [LARGE SCALE GENOMIC DNA]</scope>
    <source>
        <strain evidence="6 7">DSM 16684</strain>
    </source>
</reference>
<dbReference type="STRING" id="1123069.ruthe_00023"/>
<dbReference type="SUPFAM" id="SSF53822">
    <property type="entry name" value="Periplasmic binding protein-like I"/>
    <property type="match status" value="1"/>
</dbReference>
<feature type="domain" description="Periplasmic binding protein" evidence="5">
    <location>
        <begin position="35"/>
        <end position="295"/>
    </location>
</feature>
<dbReference type="GO" id="GO:0030313">
    <property type="term" value="C:cell envelope"/>
    <property type="evidence" value="ECO:0007669"/>
    <property type="project" value="UniProtKB-SubCell"/>
</dbReference>
<evidence type="ECO:0000313" key="7">
    <source>
        <dbReference type="Proteomes" id="UP000015346"/>
    </source>
</evidence>
<sequence length="342" mass="35976">MRRSILSTTAPGLLLAAVLSVAAAPVLADTSDKRIALSNNYAGNSWRQAMLTSWETVTRPAVEAGIVAAADAFTTGENSATEQAAQIQNLILQGYDAIVLNAASPTALNGAVKEACDAGIIVVSFDGIVTEPCAWRIAVDFREMGRVQVEYLAGRLPEGGNLLEIRGLAGVFVDDEISAGIHEGVEQFPQFTIAGSVHGDWAQDVAQRAVAGILPSLPEIVGVVTQGGDGYGAAQAFAAAGRPMPIIIMGNRQDELQWWKEQKDANGYETMSVSIAPGVSTLAFWVAQQILDGREVPKDLVVPFLTITQDTLEASLETTPVGGVANVEYTLEDAVAVIQGAN</sequence>
<dbReference type="AlphaFoldDB" id="S9SN02"/>
<comment type="caution">
    <text evidence="6">The sequence shown here is derived from an EMBL/GenBank/DDBJ whole genome shotgun (WGS) entry which is preliminary data.</text>
</comment>
<dbReference type="Gene3D" id="3.40.50.2300">
    <property type="match status" value="2"/>
</dbReference>
<dbReference type="PATRIC" id="fig|1123069.3.peg.24"/>
<dbReference type="Proteomes" id="UP000015346">
    <property type="component" value="Unassembled WGS sequence"/>
</dbReference>
<dbReference type="InterPro" id="IPR028082">
    <property type="entry name" value="Peripla_BP_I"/>
</dbReference>
<dbReference type="HOGENOM" id="CLU_037628_3_9_5"/>
<evidence type="ECO:0000256" key="4">
    <source>
        <dbReference type="SAM" id="SignalP"/>
    </source>
</evidence>
<dbReference type="PANTHER" id="PTHR46847:SF1">
    <property type="entry name" value="D-ALLOSE-BINDING PERIPLASMIC PROTEIN-RELATED"/>
    <property type="match status" value="1"/>
</dbReference>
<feature type="signal peptide" evidence="4">
    <location>
        <begin position="1"/>
        <end position="28"/>
    </location>
</feature>
<organism evidence="6 7">
    <name type="scientific">Rubellimicrobium thermophilum DSM 16684</name>
    <dbReference type="NCBI Taxonomy" id="1123069"/>
    <lineage>
        <taxon>Bacteria</taxon>
        <taxon>Pseudomonadati</taxon>
        <taxon>Pseudomonadota</taxon>
        <taxon>Alphaproteobacteria</taxon>
        <taxon>Rhodobacterales</taxon>
        <taxon>Roseobacteraceae</taxon>
        <taxon>Rubellimicrobium</taxon>
    </lineage>
</organism>
<dbReference type="CDD" id="cd19997">
    <property type="entry name" value="PBP1_ABC_sugar_binding-like"/>
    <property type="match status" value="1"/>
</dbReference>
<evidence type="ECO:0000313" key="6">
    <source>
        <dbReference type="EMBL" id="EPX87819.1"/>
    </source>
</evidence>
<evidence type="ECO:0000259" key="5">
    <source>
        <dbReference type="Pfam" id="PF13407"/>
    </source>
</evidence>
<proteinExistence type="inferred from homology"/>
<dbReference type="RefSeq" id="WP_021096172.1">
    <property type="nucleotide sequence ID" value="NZ_KE557318.1"/>
</dbReference>
<evidence type="ECO:0000256" key="1">
    <source>
        <dbReference type="ARBA" id="ARBA00004196"/>
    </source>
</evidence>
<feature type="chain" id="PRO_5004569737" evidence="4">
    <location>
        <begin position="29"/>
        <end position="342"/>
    </location>
</feature>
<keyword evidence="7" id="KW-1185">Reference proteome</keyword>
<gene>
    <name evidence="6" type="ORF">ruthe_00023</name>
</gene>
<comment type="similarity">
    <text evidence="2">Belongs to the bacterial solute-binding protein 2 family.</text>
</comment>
<evidence type="ECO:0000256" key="2">
    <source>
        <dbReference type="ARBA" id="ARBA00007639"/>
    </source>
</evidence>
<dbReference type="PANTHER" id="PTHR46847">
    <property type="entry name" value="D-ALLOSE-BINDING PERIPLASMIC PROTEIN-RELATED"/>
    <property type="match status" value="1"/>
</dbReference>
<dbReference type="Pfam" id="PF13407">
    <property type="entry name" value="Peripla_BP_4"/>
    <property type="match status" value="1"/>
</dbReference>
<evidence type="ECO:0000256" key="3">
    <source>
        <dbReference type="ARBA" id="ARBA00022729"/>
    </source>
</evidence>
<comment type="subcellular location">
    <subcellularLocation>
        <location evidence="1">Cell envelope</location>
    </subcellularLocation>
</comment>
<dbReference type="EMBL" id="AOLV01000001">
    <property type="protein sequence ID" value="EPX87819.1"/>
    <property type="molecule type" value="Genomic_DNA"/>
</dbReference>
<accession>S9SN02</accession>
<name>S9SN02_9RHOB</name>
<keyword evidence="3 4" id="KW-0732">Signal</keyword>
<dbReference type="InterPro" id="IPR025997">
    <property type="entry name" value="SBP_2_dom"/>
</dbReference>
<dbReference type="OrthoDB" id="9807861at2"/>